<dbReference type="AlphaFoldDB" id="A0A811LRA6"/>
<organism evidence="5 6">
    <name type="scientific">Bursaphelenchus okinawaensis</name>
    <dbReference type="NCBI Taxonomy" id="465554"/>
    <lineage>
        <taxon>Eukaryota</taxon>
        <taxon>Metazoa</taxon>
        <taxon>Ecdysozoa</taxon>
        <taxon>Nematoda</taxon>
        <taxon>Chromadorea</taxon>
        <taxon>Rhabditida</taxon>
        <taxon>Tylenchina</taxon>
        <taxon>Tylenchomorpha</taxon>
        <taxon>Aphelenchoidea</taxon>
        <taxon>Aphelenchoididae</taxon>
        <taxon>Bursaphelenchus</taxon>
    </lineage>
</organism>
<sequence length="590" mass="66511">MRSIYRAQQPSTSHSLTSSASSTSTSASSLQSLDYSNNNALINQLSSRLQDTVLSRLQDPTLGRLQDTAISPLNSLNNISTVRRNPFSTEATIQYDLLDNTPYVQYDQTDVYRDFAVEQHKFGNEIRHRQLTVSRLQPGFEDDEELPYLRRHDQGNLYYKDDTSSTLHRLSGVDASSTVHRLSRVDASSTINHASETENDDKYNTETDEMLKIAQSDDGPWLRYKRTDVTHKPTPSHNEERQRLNQQESCRNLQYNPIHTGCLLHKSDEDDDINNGINDDCNLNFDRTLYGFNCHKAQHDFSIHKSSCGQGNTGFGAKVQRKLQNDKPKIRTVRYNPAAAAYGGPSNRYGLDKGPNDCNGISNTSICMHDHTKAMNNITSHTSALNNINSQNSSFNSINSPPNISKRLHSSRKTSICTNNININIGNCSVRPSTSINLSNVRPLTSVNLSLVRPSTSVSFSTVRPSTSTNFRPPSSNFYKTYDFTSNTLVTADGSKSEFTTEQIYKKIGRKRFLRKELSKTPVAKLREIMEELEARVDVANTDLVLLLMKRDQVYLEKDALQLEVEDIVEFHKAQNVVLTQNHVVQGRCN</sequence>
<dbReference type="OrthoDB" id="6260144at2759"/>
<dbReference type="PANTHER" id="PTHR13103">
    <property type="entry name" value="SCHWANNOMIN INTERACTING PROTEIN 1"/>
    <property type="match status" value="1"/>
</dbReference>
<evidence type="ECO:0000256" key="2">
    <source>
        <dbReference type="SAM" id="Coils"/>
    </source>
</evidence>
<dbReference type="GO" id="GO:0005886">
    <property type="term" value="C:plasma membrane"/>
    <property type="evidence" value="ECO:0007669"/>
    <property type="project" value="TreeGrafter"/>
</dbReference>
<dbReference type="Proteomes" id="UP000783686">
    <property type="component" value="Unassembled WGS sequence"/>
</dbReference>
<evidence type="ECO:0000259" key="4">
    <source>
        <dbReference type="Pfam" id="PF10148"/>
    </source>
</evidence>
<feature type="region of interest" description="Disordered" evidence="3">
    <location>
        <begin position="1"/>
        <end position="23"/>
    </location>
</feature>
<dbReference type="GO" id="GO:0035332">
    <property type="term" value="P:positive regulation of hippo signaling"/>
    <property type="evidence" value="ECO:0007669"/>
    <property type="project" value="TreeGrafter"/>
</dbReference>
<feature type="domain" description="Schwannomin interacting protein 1 C-terminal" evidence="4">
    <location>
        <begin position="510"/>
        <end position="580"/>
    </location>
</feature>
<feature type="compositionally biased region" description="Polar residues" evidence="3">
    <location>
        <begin position="1"/>
        <end position="10"/>
    </location>
</feature>
<comment type="caution">
    <text evidence="5">The sequence shown here is derived from an EMBL/GenBank/DDBJ whole genome shotgun (WGS) entry which is preliminary data.</text>
</comment>
<keyword evidence="6" id="KW-1185">Reference proteome</keyword>
<name>A0A811LRA6_9BILA</name>
<evidence type="ECO:0000256" key="3">
    <source>
        <dbReference type="SAM" id="MobiDB-lite"/>
    </source>
</evidence>
<dbReference type="GO" id="GO:0030054">
    <property type="term" value="C:cell junction"/>
    <property type="evidence" value="ECO:0007669"/>
    <property type="project" value="TreeGrafter"/>
</dbReference>
<keyword evidence="1 2" id="KW-0175">Coiled coil</keyword>
<dbReference type="Proteomes" id="UP000614601">
    <property type="component" value="Unassembled WGS sequence"/>
</dbReference>
<dbReference type="PANTHER" id="PTHR13103:SF2">
    <property type="entry name" value="IQCJ-SCHIP1 READTHROUGH TRANSCRIPT PROTEIN-RELATED"/>
    <property type="match status" value="1"/>
</dbReference>
<dbReference type="EMBL" id="CAJFCW020000006">
    <property type="protein sequence ID" value="CAG9128086.1"/>
    <property type="molecule type" value="Genomic_DNA"/>
</dbReference>
<gene>
    <name evidence="5" type="ORF">BOKJ2_LOCUS14357</name>
</gene>
<dbReference type="InterPro" id="IPR039045">
    <property type="entry name" value="SCHIP_1"/>
</dbReference>
<proteinExistence type="predicted"/>
<evidence type="ECO:0000313" key="6">
    <source>
        <dbReference type="Proteomes" id="UP000614601"/>
    </source>
</evidence>
<evidence type="ECO:0000256" key="1">
    <source>
        <dbReference type="ARBA" id="ARBA00023054"/>
    </source>
</evidence>
<accession>A0A811LRA6</accession>
<dbReference type="InterPro" id="IPR015649">
    <property type="entry name" value="SCHIP_1_C"/>
</dbReference>
<feature type="compositionally biased region" description="Low complexity" evidence="3">
    <location>
        <begin position="11"/>
        <end position="23"/>
    </location>
</feature>
<dbReference type="Pfam" id="PF10148">
    <property type="entry name" value="SCHIP-1_C"/>
    <property type="match status" value="1"/>
</dbReference>
<reference evidence="5" key="1">
    <citation type="submission" date="2020-09" db="EMBL/GenBank/DDBJ databases">
        <authorList>
            <person name="Kikuchi T."/>
        </authorList>
    </citation>
    <scope>NUCLEOTIDE SEQUENCE</scope>
    <source>
        <strain evidence="5">SH1</strain>
    </source>
</reference>
<feature type="coiled-coil region" evidence="2">
    <location>
        <begin position="523"/>
        <end position="550"/>
    </location>
</feature>
<protein>
    <recommendedName>
        <fullName evidence="4">Schwannomin interacting protein 1 C-terminal domain-containing protein</fullName>
    </recommendedName>
</protein>
<evidence type="ECO:0000313" key="5">
    <source>
        <dbReference type="EMBL" id="CAD5230869.1"/>
    </source>
</evidence>
<dbReference type="EMBL" id="CAJFDH010000006">
    <property type="protein sequence ID" value="CAD5230869.1"/>
    <property type="molecule type" value="Genomic_DNA"/>
</dbReference>